<sequence>MKIAIGISTMNEGVFRALTNSKEASRVCDIIICQQVTDKAAAFSMDNHDLSSVNVITKFETGLSRSRNTLLQAAIDQGYDFLIISDDDVKYSPEGLRELIDNLSAYRHQHLQFQSTNEHGKLRKKYKNQSFTLSSLDVLKVSSIEMCLNLGLLKQQNICFDESFGLGAVWPVGEEAVVLADMQNSGQEIVFLPIAVTNHPDESTGEKLYYDALMLKSRGVLFRRCYGAAKGLMVTLLFWMRKFVIRPSDKNKFGKLTSLKLLIKGYVECGKS</sequence>
<dbReference type="InterPro" id="IPR029044">
    <property type="entry name" value="Nucleotide-diphossugar_trans"/>
</dbReference>
<dbReference type="Gene3D" id="3.90.550.10">
    <property type="entry name" value="Spore Coat Polysaccharide Biosynthesis Protein SpsA, Chain A"/>
    <property type="match status" value="1"/>
</dbReference>
<evidence type="ECO:0000313" key="3">
    <source>
        <dbReference type="Proteomes" id="UP000036851"/>
    </source>
</evidence>
<dbReference type="STRING" id="1560201.NG42_02715"/>
<evidence type="ECO:0000313" key="2">
    <source>
        <dbReference type="EMBL" id="KOC92134.1"/>
    </source>
</evidence>
<evidence type="ECO:0000313" key="4">
    <source>
        <dbReference type="Proteomes" id="UP000037088"/>
    </source>
</evidence>
<dbReference type="SUPFAM" id="SSF53448">
    <property type="entry name" value="Nucleotide-diphospho-sugar transferases"/>
    <property type="match status" value="1"/>
</dbReference>
<name>A0A0L7T9S4_9GAMM</name>
<dbReference type="EMBL" id="JRXF01000038">
    <property type="protein sequence ID" value="KOC89212.1"/>
    <property type="molecule type" value="Genomic_DNA"/>
</dbReference>
<evidence type="ECO:0008006" key="5">
    <source>
        <dbReference type="Google" id="ProtNLM"/>
    </source>
</evidence>
<evidence type="ECO:0000313" key="1">
    <source>
        <dbReference type="EMBL" id="KOC89212.1"/>
    </source>
</evidence>
<protein>
    <recommendedName>
        <fullName evidence="5">Glycosyltransferase 2-like domain-containing protein</fullName>
    </recommendedName>
</protein>
<dbReference type="Proteomes" id="UP000037088">
    <property type="component" value="Unassembled WGS sequence"/>
</dbReference>
<reference evidence="3 4" key="1">
    <citation type="journal article" date="2015" name="Int. J. Syst. Evol. Microbiol.">
        <title>Erwinia iniecta sp. nov., isolated from Russian wheat aphids (Diuraphis noxia).</title>
        <authorList>
            <person name="Campillo T."/>
            <person name="Luna E."/>
            <person name="Portier P."/>
            <person name="Fischer-Le Saux M."/>
            <person name="Lapitan N."/>
            <person name="Tisserat N.A."/>
            <person name="Leach J.E."/>
        </authorList>
    </citation>
    <scope>NUCLEOTIDE SEQUENCE [LARGE SCALE GENOMIC DNA]</scope>
    <source>
        <strain evidence="2 4">B120</strain>
        <strain evidence="1 3">B149</strain>
    </source>
</reference>
<comment type="caution">
    <text evidence="2">The sequence shown here is derived from an EMBL/GenBank/DDBJ whole genome shotgun (WGS) entry which is preliminary data.</text>
</comment>
<proteinExistence type="predicted"/>
<dbReference type="Proteomes" id="UP000036851">
    <property type="component" value="Unassembled WGS sequence"/>
</dbReference>
<keyword evidence="4" id="KW-1185">Reference proteome</keyword>
<dbReference type="OrthoDB" id="5245171at2"/>
<gene>
    <name evidence="2" type="ORF">NG42_02715</name>
    <name evidence="1" type="ORF">NG43_19060</name>
</gene>
<dbReference type="EMBL" id="JRXE01000003">
    <property type="protein sequence ID" value="KOC92134.1"/>
    <property type="molecule type" value="Genomic_DNA"/>
</dbReference>
<dbReference type="RefSeq" id="WP_052897559.1">
    <property type="nucleotide sequence ID" value="NZ_JRXE01000003.1"/>
</dbReference>
<organism evidence="2 4">
    <name type="scientific">Winslowiella iniecta</name>
    <dbReference type="NCBI Taxonomy" id="1560201"/>
    <lineage>
        <taxon>Bacteria</taxon>
        <taxon>Pseudomonadati</taxon>
        <taxon>Pseudomonadota</taxon>
        <taxon>Gammaproteobacteria</taxon>
        <taxon>Enterobacterales</taxon>
        <taxon>Erwiniaceae</taxon>
        <taxon>Winslowiella</taxon>
    </lineage>
</organism>
<accession>A0A0L7T9S4</accession>
<dbReference type="PATRIC" id="fig|1560201.3.peg.584"/>
<dbReference type="AlphaFoldDB" id="A0A0L7T9S4"/>